<protein>
    <submittedName>
        <fullName evidence="4">Pentatricopeptide repeat-containing protein chloroplastic-like</fullName>
    </submittedName>
</protein>
<dbReference type="NCBIfam" id="TIGR00756">
    <property type="entry name" value="PPR"/>
    <property type="match status" value="2"/>
</dbReference>
<keyword evidence="2" id="KW-0677">Repeat</keyword>
<organism evidence="4 5">
    <name type="scientific">Trifolium medium</name>
    <dbReference type="NCBI Taxonomy" id="97028"/>
    <lineage>
        <taxon>Eukaryota</taxon>
        <taxon>Viridiplantae</taxon>
        <taxon>Streptophyta</taxon>
        <taxon>Embryophyta</taxon>
        <taxon>Tracheophyta</taxon>
        <taxon>Spermatophyta</taxon>
        <taxon>Magnoliopsida</taxon>
        <taxon>eudicotyledons</taxon>
        <taxon>Gunneridae</taxon>
        <taxon>Pentapetalae</taxon>
        <taxon>rosids</taxon>
        <taxon>fabids</taxon>
        <taxon>Fabales</taxon>
        <taxon>Fabaceae</taxon>
        <taxon>Papilionoideae</taxon>
        <taxon>50 kb inversion clade</taxon>
        <taxon>NPAAA clade</taxon>
        <taxon>Hologalegina</taxon>
        <taxon>IRL clade</taxon>
        <taxon>Trifolieae</taxon>
        <taxon>Trifolium</taxon>
    </lineage>
</organism>
<dbReference type="PROSITE" id="PS51375">
    <property type="entry name" value="PPR"/>
    <property type="match status" value="2"/>
</dbReference>
<dbReference type="PANTHER" id="PTHR47936">
    <property type="entry name" value="PPR_LONG DOMAIN-CONTAINING PROTEIN"/>
    <property type="match status" value="1"/>
</dbReference>
<dbReference type="AlphaFoldDB" id="A0A392PCA8"/>
<evidence type="ECO:0000256" key="2">
    <source>
        <dbReference type="ARBA" id="ARBA00022737"/>
    </source>
</evidence>
<dbReference type="Pfam" id="PF13041">
    <property type="entry name" value="PPR_2"/>
    <property type="match status" value="1"/>
</dbReference>
<dbReference type="EMBL" id="LXQA010071424">
    <property type="protein sequence ID" value="MCI09110.1"/>
    <property type="molecule type" value="Genomic_DNA"/>
</dbReference>
<dbReference type="InterPro" id="IPR011990">
    <property type="entry name" value="TPR-like_helical_dom_sf"/>
</dbReference>
<proteinExistence type="inferred from homology"/>
<dbReference type="Gene3D" id="1.25.40.10">
    <property type="entry name" value="Tetratricopeptide repeat domain"/>
    <property type="match status" value="1"/>
</dbReference>
<evidence type="ECO:0000256" key="1">
    <source>
        <dbReference type="ARBA" id="ARBA00007626"/>
    </source>
</evidence>
<accession>A0A392PCA8</accession>
<evidence type="ECO:0000313" key="5">
    <source>
        <dbReference type="Proteomes" id="UP000265520"/>
    </source>
</evidence>
<reference evidence="4 5" key="1">
    <citation type="journal article" date="2018" name="Front. Plant Sci.">
        <title>Red Clover (Trifolium pratense) and Zigzag Clover (T. medium) - A Picture of Genomic Similarities and Differences.</title>
        <authorList>
            <person name="Dluhosova J."/>
            <person name="Istvanek J."/>
            <person name="Nedelnik J."/>
            <person name="Repkova J."/>
        </authorList>
    </citation>
    <scope>NUCLEOTIDE SEQUENCE [LARGE SCALE GENOMIC DNA]</scope>
    <source>
        <strain evidence="5">cv. 10/8</strain>
        <tissue evidence="4">Leaf</tissue>
    </source>
</reference>
<feature type="repeat" description="PPR" evidence="3">
    <location>
        <begin position="53"/>
        <end position="87"/>
    </location>
</feature>
<feature type="repeat" description="PPR" evidence="3">
    <location>
        <begin position="18"/>
        <end position="52"/>
    </location>
</feature>
<evidence type="ECO:0000256" key="3">
    <source>
        <dbReference type="PROSITE-ProRule" id="PRU00708"/>
    </source>
</evidence>
<dbReference type="PANTHER" id="PTHR47936:SF1">
    <property type="entry name" value="PENTATRICOPEPTIDE REPEAT-CONTAINING PROTEIN GUN1, CHLOROPLASTIC"/>
    <property type="match status" value="1"/>
</dbReference>
<sequence length="145" mass="16772">MEARDVISEFGKIGLQPTVMTYNMLMNAYARGGVDSKLPQLLKEMEALKLRPDSVTYSTIIYAFVRVRDYKRAFFYHKQMVKSGQVMDISSYRKLREILDVKAADKNKSDKVALLGIVNKKMGIVKYKGKKDEFWKYKTGRAIRT</sequence>
<comment type="caution">
    <text evidence="4">The sequence shown here is derived from an EMBL/GenBank/DDBJ whole genome shotgun (WGS) entry which is preliminary data.</text>
</comment>
<comment type="similarity">
    <text evidence="1">Belongs to the PPR family. P subfamily.</text>
</comment>
<dbReference type="Proteomes" id="UP000265520">
    <property type="component" value="Unassembled WGS sequence"/>
</dbReference>
<name>A0A392PCA8_9FABA</name>
<evidence type="ECO:0000313" key="4">
    <source>
        <dbReference type="EMBL" id="MCI09110.1"/>
    </source>
</evidence>
<dbReference type="InterPro" id="IPR002885">
    <property type="entry name" value="PPR_rpt"/>
</dbReference>
<keyword evidence="5" id="KW-1185">Reference proteome</keyword>